<comment type="caution">
    <text evidence="1">The sequence shown here is derived from an EMBL/GenBank/DDBJ whole genome shotgun (WGS) entry which is preliminary data.</text>
</comment>
<evidence type="ECO:0000313" key="1">
    <source>
        <dbReference type="EMBL" id="RIY36202.1"/>
    </source>
</evidence>
<evidence type="ECO:0008006" key="3">
    <source>
        <dbReference type="Google" id="ProtNLM"/>
    </source>
</evidence>
<dbReference type="Gene3D" id="3.40.50.300">
    <property type="entry name" value="P-loop containing nucleotide triphosphate hydrolases"/>
    <property type="match status" value="1"/>
</dbReference>
<gene>
    <name evidence="1" type="ORF">CKF58_06065</name>
</gene>
<organism evidence="1 2">
    <name type="scientific">Psittacicella hinzii</name>
    <dbReference type="NCBI Taxonomy" id="2028575"/>
    <lineage>
        <taxon>Bacteria</taxon>
        <taxon>Pseudomonadati</taxon>
        <taxon>Pseudomonadota</taxon>
        <taxon>Gammaproteobacteria</taxon>
        <taxon>Pasteurellales</taxon>
        <taxon>Psittacicellaceae</taxon>
        <taxon>Psittacicella</taxon>
    </lineage>
</organism>
<sequence length="325" mass="36443">MLDLSKYQTADQIKKPLKAAFVGESGAGKTYGALALADAMRRLSDDPDMFYSLIIDSEAGASSIVINDMAYKNMLIKSVPDHQLSYKVIKETITQAIADGIKLVIVDSISPAWSGLSGLFGSAVAQTKGNVKLQTHFMITNKQNENISYFQNLPIPLIFTIKEKKSVNVEEVNGRQYVNSIDKIDQKKGFEFFWDLILEQKRKGYQFPNGAIATQVDVADYALSVNQPLSTYVKANNLVEINNVTNVEKSRIGAFLQGRVVKLTKLDYQRLVAKAYGQITSMLFEDNVPQFFYDNNRQGAIAWATENKDQLTDFDKRAIKYLFDL</sequence>
<dbReference type="AlphaFoldDB" id="A0A3A1YDG7"/>
<dbReference type="SUPFAM" id="SSF52540">
    <property type="entry name" value="P-loop containing nucleoside triphosphate hydrolases"/>
    <property type="match status" value="1"/>
</dbReference>
<dbReference type="EMBL" id="NRJG01000112">
    <property type="protein sequence ID" value="RIY36202.1"/>
    <property type="molecule type" value="Genomic_DNA"/>
</dbReference>
<protein>
    <recommendedName>
        <fullName evidence="3">AAA domain-containing protein</fullName>
    </recommendedName>
</protein>
<name>A0A3A1YDG7_9GAMM</name>
<proteinExistence type="predicted"/>
<dbReference type="RefSeq" id="WP_119531995.1">
    <property type="nucleotide sequence ID" value="NZ_JBHSSP010000028.1"/>
</dbReference>
<dbReference type="Proteomes" id="UP000265916">
    <property type="component" value="Unassembled WGS sequence"/>
</dbReference>
<keyword evidence="2" id="KW-1185">Reference proteome</keyword>
<dbReference type="InterPro" id="IPR027417">
    <property type="entry name" value="P-loop_NTPase"/>
</dbReference>
<dbReference type="OrthoDB" id="5691298at2"/>
<accession>A0A3A1YDG7</accession>
<evidence type="ECO:0000313" key="2">
    <source>
        <dbReference type="Proteomes" id="UP000265916"/>
    </source>
</evidence>
<reference evidence="1 2" key="1">
    <citation type="submission" date="2017-08" db="EMBL/GenBank/DDBJ databases">
        <title>Reclassification of Bisgaard taxon 37 and 44.</title>
        <authorList>
            <person name="Christensen H."/>
        </authorList>
    </citation>
    <scope>NUCLEOTIDE SEQUENCE [LARGE SCALE GENOMIC DNA]</scope>
    <source>
        <strain evidence="1 2">111</strain>
    </source>
</reference>